<evidence type="ECO:0000256" key="1">
    <source>
        <dbReference type="SAM" id="MobiDB-lite"/>
    </source>
</evidence>
<accession>A0A0F7V463</accession>
<evidence type="ECO:0000313" key="3">
    <source>
        <dbReference type="EMBL" id="CEL74910.1"/>
    </source>
</evidence>
<feature type="region of interest" description="Disordered" evidence="1">
    <location>
        <begin position="219"/>
        <end position="247"/>
    </location>
</feature>
<dbReference type="EMBL" id="LN714498">
    <property type="protein sequence ID" value="CEL74910.1"/>
    <property type="molecule type" value="Genomic_DNA"/>
</dbReference>
<feature type="domain" description="Immune mapped protein 2 N-terminal" evidence="2">
    <location>
        <begin position="79"/>
        <end position="168"/>
    </location>
</feature>
<sequence length="314" mass="33926">MGAVCGKSKKQAATKDSHAANADSQTPMQKLQTARAAVAAAAANGAETGKAPHLKLAGQMSLAARSAATIEEFKPGDGDGAYLLESPEDHVSLVSQYAHKKPTEQGTVLLQVKAPPYKPIPESRFKLQSGKRILRQNIETMKDTPEAKAKYCEAVMDFVRLAATYNGFLWASSHLGEIKQPFTILYLEPEQRTFAEPEQPDIEVKDTVAIGKDALEKQEEKAAETVAEKEGEQSAPKNESPESGHDATAQRKILVRYLGPESSVPHRLLATCGILPLPLDKAKELIQEGKRVDNVDEIKTIITEAGGFFGTPVA</sequence>
<proteinExistence type="predicted"/>
<gene>
    <name evidence="3" type="ORF">BN1205_023360</name>
</gene>
<name>A0A0F7V463_TOXGV</name>
<feature type="compositionally biased region" description="Basic and acidic residues" evidence="1">
    <location>
        <begin position="219"/>
        <end position="232"/>
    </location>
</feature>
<evidence type="ECO:0000259" key="2">
    <source>
        <dbReference type="Pfam" id="PF18590"/>
    </source>
</evidence>
<reference evidence="3" key="1">
    <citation type="journal article" date="2015" name="PLoS ONE">
        <title>Comprehensive Evaluation of Toxoplasma gondii VEG and Neospora caninum LIV Genomes with Tachyzoite Stage Transcriptome and Proteome Defines Novel Transcript Features.</title>
        <authorList>
            <person name="Ramaprasad A."/>
            <person name="Mourier T."/>
            <person name="Naeem R."/>
            <person name="Malas T.B."/>
            <person name="Moussa E."/>
            <person name="Panigrahi A."/>
            <person name="Vermont S.J."/>
            <person name="Otto T.D."/>
            <person name="Wastling J."/>
            <person name="Pain A."/>
        </authorList>
    </citation>
    <scope>NUCLEOTIDE SEQUENCE</scope>
    <source>
        <strain evidence="3">VEG</strain>
    </source>
</reference>
<protein>
    <recommendedName>
        <fullName evidence="2">Immune mapped protein 2 N-terminal domain-containing protein</fullName>
    </recommendedName>
</protein>
<feature type="region of interest" description="Disordered" evidence="1">
    <location>
        <begin position="1"/>
        <end position="31"/>
    </location>
</feature>
<organism evidence="3">
    <name type="scientific">Toxoplasma gondii (strain ATCC 50861 / VEG)</name>
    <dbReference type="NCBI Taxonomy" id="432359"/>
    <lineage>
        <taxon>Eukaryota</taxon>
        <taxon>Sar</taxon>
        <taxon>Alveolata</taxon>
        <taxon>Apicomplexa</taxon>
        <taxon>Conoidasida</taxon>
        <taxon>Coccidia</taxon>
        <taxon>Eucoccidiorida</taxon>
        <taxon>Eimeriorina</taxon>
        <taxon>Sarcocystidae</taxon>
        <taxon>Toxoplasma</taxon>
    </lineage>
</organism>
<dbReference type="Pfam" id="PF18590">
    <property type="entry name" value="IMP2_N"/>
    <property type="match status" value="1"/>
</dbReference>
<dbReference type="AlphaFoldDB" id="A0A0F7V463"/>
<feature type="compositionally biased region" description="Polar residues" evidence="1">
    <location>
        <begin position="22"/>
        <end position="31"/>
    </location>
</feature>
<dbReference type="InterPro" id="IPR040955">
    <property type="entry name" value="IMP2_N"/>
</dbReference>